<dbReference type="RefSeq" id="WP_154538389.1">
    <property type="nucleotide sequence ID" value="NZ_VUNE01000004.1"/>
</dbReference>
<dbReference type="PROSITE" id="PS51257">
    <property type="entry name" value="PROKAR_LIPOPROTEIN"/>
    <property type="match status" value="1"/>
</dbReference>
<organism evidence="4 5">
    <name type="scientific">Peptostreptococcus porci</name>
    <dbReference type="NCBI Taxonomy" id="2652282"/>
    <lineage>
        <taxon>Bacteria</taxon>
        <taxon>Bacillati</taxon>
        <taxon>Bacillota</taxon>
        <taxon>Clostridia</taxon>
        <taxon>Peptostreptococcales</taxon>
        <taxon>Peptostreptococcaceae</taxon>
        <taxon>Peptostreptococcus</taxon>
    </lineage>
</organism>
<protein>
    <submittedName>
        <fullName evidence="4">GerMN domain-containing protein</fullName>
    </submittedName>
</protein>
<evidence type="ECO:0000256" key="2">
    <source>
        <dbReference type="SAM" id="SignalP"/>
    </source>
</evidence>
<dbReference type="AlphaFoldDB" id="A0A6N7XEX2"/>
<name>A0A6N7XEX2_9FIRM</name>
<feature type="signal peptide" evidence="2">
    <location>
        <begin position="1"/>
        <end position="24"/>
    </location>
</feature>
<proteinExistence type="predicted"/>
<feature type="chain" id="PRO_5038559032" evidence="2">
    <location>
        <begin position="25"/>
        <end position="210"/>
    </location>
</feature>
<evidence type="ECO:0000313" key="5">
    <source>
        <dbReference type="Proteomes" id="UP000440713"/>
    </source>
</evidence>
<evidence type="ECO:0000259" key="3">
    <source>
        <dbReference type="SMART" id="SM00909"/>
    </source>
</evidence>
<feature type="compositionally biased region" description="Polar residues" evidence="1">
    <location>
        <begin position="27"/>
        <end position="37"/>
    </location>
</feature>
<accession>A0A6N7XEX2</accession>
<dbReference type="Pfam" id="PF10646">
    <property type="entry name" value="Germane"/>
    <property type="match status" value="1"/>
</dbReference>
<reference evidence="4 5" key="1">
    <citation type="submission" date="2019-08" db="EMBL/GenBank/DDBJ databases">
        <title>In-depth cultivation of the pig gut microbiome towards novel bacterial diversity and tailored functional studies.</title>
        <authorList>
            <person name="Wylensek D."/>
            <person name="Hitch T.C.A."/>
            <person name="Clavel T."/>
        </authorList>
    </citation>
    <scope>NUCLEOTIDE SEQUENCE [LARGE SCALE GENOMIC DNA]</scope>
    <source>
        <strain evidence="4 5">WCA-SAB-591-4A-A</strain>
    </source>
</reference>
<sequence>MKYNKKIKGLLMVGILIASTISMAGCTTSANNSSEQKTQTEEKNTNEGSESKNSENNDASKEASKDATDKEKESTQNNEANKTESGKAEITYYTYDINTEKLTEHKQKADEVSVGNVIKALISEKVLQKGTDVNKAKVETVDGVRTLIVDVNDKFINFDLGSSAETLMLRSFTNSLIKTFKVEQVKLTIDGKSYSSGHIVIKDGEYLKFK</sequence>
<evidence type="ECO:0000256" key="1">
    <source>
        <dbReference type="SAM" id="MobiDB-lite"/>
    </source>
</evidence>
<feature type="region of interest" description="Disordered" evidence="1">
    <location>
        <begin position="27"/>
        <end position="85"/>
    </location>
</feature>
<dbReference type="InterPro" id="IPR019606">
    <property type="entry name" value="GerMN"/>
</dbReference>
<dbReference type="SMART" id="SM00909">
    <property type="entry name" value="Germane"/>
    <property type="match status" value="1"/>
</dbReference>
<dbReference type="EMBL" id="VUNE01000004">
    <property type="protein sequence ID" value="MST62912.1"/>
    <property type="molecule type" value="Genomic_DNA"/>
</dbReference>
<comment type="caution">
    <text evidence="4">The sequence shown here is derived from an EMBL/GenBank/DDBJ whole genome shotgun (WGS) entry which is preliminary data.</text>
</comment>
<feature type="compositionally biased region" description="Basic and acidic residues" evidence="1">
    <location>
        <begin position="38"/>
        <end position="74"/>
    </location>
</feature>
<gene>
    <name evidence="4" type="ORF">FYJ71_08005</name>
</gene>
<feature type="domain" description="GerMN" evidence="3">
    <location>
        <begin position="114"/>
        <end position="198"/>
    </location>
</feature>
<evidence type="ECO:0000313" key="4">
    <source>
        <dbReference type="EMBL" id="MST62912.1"/>
    </source>
</evidence>
<dbReference type="Proteomes" id="UP000440713">
    <property type="component" value="Unassembled WGS sequence"/>
</dbReference>
<keyword evidence="2" id="KW-0732">Signal</keyword>
<keyword evidence="5" id="KW-1185">Reference proteome</keyword>